<sequence length="90" mass="9711">MPLSTIQTEDEVFIRDGETGVGAVRMVRPDTLVVHFEGYGEVEIGPDQIASAHDGKVMVKPDTLPGDLQARLDHIHDGEFRNPSDQGGAA</sequence>
<protein>
    <recommendedName>
        <fullName evidence="3">DUF2171 domain-containing protein</fullName>
    </recommendedName>
</protein>
<name>A0A0M7B627_9RHOB</name>
<dbReference type="OrthoDB" id="7659036at2"/>
<gene>
    <name evidence="1" type="ORF">JSE7799_00479</name>
</gene>
<dbReference type="EMBL" id="CYPR01000023">
    <property type="protein sequence ID" value="CUH19465.1"/>
    <property type="molecule type" value="Genomic_DNA"/>
</dbReference>
<dbReference type="RefSeq" id="WP_055662175.1">
    <property type="nucleotide sequence ID" value="NZ_CYPR01000023.1"/>
</dbReference>
<keyword evidence="2" id="KW-1185">Reference proteome</keyword>
<proteinExistence type="predicted"/>
<accession>A0A0M7B627</accession>
<reference evidence="1 2" key="1">
    <citation type="submission" date="2015-09" db="EMBL/GenBank/DDBJ databases">
        <authorList>
            <person name="Jackson K.R."/>
            <person name="Lunt B.L."/>
            <person name="Fisher J.N.B."/>
            <person name="Gardner A.V."/>
            <person name="Bailey M.E."/>
            <person name="Deus L.M."/>
            <person name="Earl A.S."/>
            <person name="Gibby P.D."/>
            <person name="Hartmann K.A."/>
            <person name="Liu J.E."/>
            <person name="Manci A.M."/>
            <person name="Nielsen D.A."/>
            <person name="Solomon M.B."/>
            <person name="Breakwell D.P."/>
            <person name="Burnett S.H."/>
            <person name="Grose J.H."/>
        </authorList>
    </citation>
    <scope>NUCLEOTIDE SEQUENCE [LARGE SCALE GENOMIC DNA]</scope>
    <source>
        <strain evidence="1 2">CECT 7799</strain>
    </source>
</reference>
<evidence type="ECO:0008006" key="3">
    <source>
        <dbReference type="Google" id="ProtNLM"/>
    </source>
</evidence>
<organism evidence="1 2">
    <name type="scientific">Jannaschia seosinensis</name>
    <dbReference type="NCBI Taxonomy" id="313367"/>
    <lineage>
        <taxon>Bacteria</taxon>
        <taxon>Pseudomonadati</taxon>
        <taxon>Pseudomonadota</taxon>
        <taxon>Alphaproteobacteria</taxon>
        <taxon>Rhodobacterales</taxon>
        <taxon>Roseobacteraceae</taxon>
        <taxon>Jannaschia</taxon>
    </lineage>
</organism>
<dbReference type="Proteomes" id="UP000049455">
    <property type="component" value="Unassembled WGS sequence"/>
</dbReference>
<dbReference type="AlphaFoldDB" id="A0A0M7B627"/>
<evidence type="ECO:0000313" key="2">
    <source>
        <dbReference type="Proteomes" id="UP000049455"/>
    </source>
</evidence>
<evidence type="ECO:0000313" key="1">
    <source>
        <dbReference type="EMBL" id="CUH19465.1"/>
    </source>
</evidence>